<dbReference type="InterPro" id="IPR002781">
    <property type="entry name" value="TM_pro_TauE-like"/>
</dbReference>
<feature type="transmembrane region" description="Helical" evidence="6">
    <location>
        <begin position="84"/>
        <end position="102"/>
    </location>
</feature>
<dbReference type="AlphaFoldDB" id="A0A2T4Q0V0"/>
<accession>A0A2T4Q0V0</accession>
<dbReference type="RefSeq" id="WP_002450840.1">
    <property type="nucleotide sequence ID" value="NZ_CP054017.1"/>
</dbReference>
<gene>
    <name evidence="7" type="ORF">BU085_05810</name>
</gene>
<evidence type="ECO:0000256" key="4">
    <source>
        <dbReference type="ARBA" id="ARBA00022989"/>
    </source>
</evidence>
<feature type="transmembrane region" description="Helical" evidence="6">
    <location>
        <begin position="223"/>
        <end position="241"/>
    </location>
</feature>
<sequence length="275" mass="29696">MLLTILLLIIIGGLSAIIGSIVGIGGGIIIVPTLVYLGVDHSILHGITTQIAIGTSSVILIVTGLSSSLGYLKTKQVDIKNGSIFLFGLLPGSLIGSFLSQYLTLKSFNLYFGIFMIFVAILLMVRHKIKPFKIFNKPQYEKTYIDAEGKTYHYSVPPFVAFVATLLIGILTGLFGIGGGALMTPLMLIVFRFPPHVAVGTSMMMIFFSSVMSSIGHIIQGHVAWDYSIVLIISSYIGAKIGVKVNHSIKSDTVVMLLRTVMLLIGAYLIIKSII</sequence>
<feature type="transmembrane region" description="Helical" evidence="6">
    <location>
        <begin position="51"/>
        <end position="72"/>
    </location>
</feature>
<evidence type="ECO:0000256" key="2">
    <source>
        <dbReference type="ARBA" id="ARBA00009142"/>
    </source>
</evidence>
<name>A0A2T4Q0V0_STAWA</name>
<dbReference type="PANTHER" id="PTHR43701">
    <property type="entry name" value="MEMBRANE TRANSPORTER PROTEIN MJ0441-RELATED"/>
    <property type="match status" value="1"/>
</dbReference>
<dbReference type="InterPro" id="IPR051598">
    <property type="entry name" value="TSUP/Inactive_protease-like"/>
</dbReference>
<dbReference type="PANTHER" id="PTHR43701:SF2">
    <property type="entry name" value="MEMBRANE TRANSPORTER PROTEIN YJNA-RELATED"/>
    <property type="match status" value="1"/>
</dbReference>
<protein>
    <recommendedName>
        <fullName evidence="6">Probable membrane transporter protein</fullName>
    </recommendedName>
</protein>
<feature type="transmembrane region" description="Helical" evidence="6">
    <location>
        <begin position="159"/>
        <end position="191"/>
    </location>
</feature>
<keyword evidence="3 6" id="KW-0812">Transmembrane</keyword>
<comment type="similarity">
    <text evidence="2 6">Belongs to the 4-toluene sulfonate uptake permease (TSUP) (TC 2.A.102) family.</text>
</comment>
<evidence type="ECO:0000256" key="5">
    <source>
        <dbReference type="ARBA" id="ARBA00023136"/>
    </source>
</evidence>
<comment type="caution">
    <text evidence="7">The sequence shown here is derived from an EMBL/GenBank/DDBJ whole genome shotgun (WGS) entry which is preliminary data.</text>
</comment>
<reference evidence="7 8" key="1">
    <citation type="journal article" date="2016" name="Front. Microbiol.">
        <title>Comprehensive Phylogenetic Analysis of Bovine Non-aureus Staphylococci Species Based on Whole-Genome Sequencing.</title>
        <authorList>
            <person name="Naushad S."/>
            <person name="Barkema H.W."/>
            <person name="Luby C."/>
            <person name="Condas L.A."/>
            <person name="Nobrega D.B."/>
            <person name="Carson D.A."/>
            <person name="De Buck J."/>
        </authorList>
    </citation>
    <scope>NUCLEOTIDE SEQUENCE [LARGE SCALE GENOMIC DNA]</scope>
    <source>
        <strain evidence="7 8">SNUC 2993</strain>
    </source>
</reference>
<feature type="transmembrane region" description="Helical" evidence="6">
    <location>
        <begin position="7"/>
        <end position="31"/>
    </location>
</feature>
<evidence type="ECO:0000313" key="8">
    <source>
        <dbReference type="Proteomes" id="UP000240717"/>
    </source>
</evidence>
<keyword evidence="4 6" id="KW-1133">Transmembrane helix</keyword>
<evidence type="ECO:0000256" key="3">
    <source>
        <dbReference type="ARBA" id="ARBA00022692"/>
    </source>
</evidence>
<feature type="transmembrane region" description="Helical" evidence="6">
    <location>
        <begin position="197"/>
        <end position="216"/>
    </location>
</feature>
<evidence type="ECO:0000256" key="6">
    <source>
        <dbReference type="RuleBase" id="RU363041"/>
    </source>
</evidence>
<comment type="subcellular location">
    <subcellularLocation>
        <location evidence="6">Cell membrane</location>
        <topology evidence="6">Multi-pass membrane protein</topology>
    </subcellularLocation>
    <subcellularLocation>
        <location evidence="1">Membrane</location>
        <topology evidence="1">Multi-pass membrane protein</topology>
    </subcellularLocation>
</comment>
<evidence type="ECO:0000256" key="1">
    <source>
        <dbReference type="ARBA" id="ARBA00004141"/>
    </source>
</evidence>
<organism evidence="7 8">
    <name type="scientific">Staphylococcus warneri</name>
    <dbReference type="NCBI Taxonomy" id="1292"/>
    <lineage>
        <taxon>Bacteria</taxon>
        <taxon>Bacillati</taxon>
        <taxon>Bacillota</taxon>
        <taxon>Bacilli</taxon>
        <taxon>Bacillales</taxon>
        <taxon>Staphylococcaceae</taxon>
        <taxon>Staphylococcus</taxon>
    </lineage>
</organism>
<dbReference type="Pfam" id="PF01925">
    <property type="entry name" value="TauE"/>
    <property type="match status" value="1"/>
</dbReference>
<feature type="transmembrane region" description="Helical" evidence="6">
    <location>
        <begin position="108"/>
        <end position="125"/>
    </location>
</feature>
<dbReference type="EMBL" id="PZEV01000015">
    <property type="protein sequence ID" value="PTI51247.1"/>
    <property type="molecule type" value="Genomic_DNA"/>
</dbReference>
<keyword evidence="6" id="KW-1003">Cell membrane</keyword>
<keyword evidence="5 6" id="KW-0472">Membrane</keyword>
<dbReference type="GO" id="GO:0005886">
    <property type="term" value="C:plasma membrane"/>
    <property type="evidence" value="ECO:0007669"/>
    <property type="project" value="UniProtKB-SubCell"/>
</dbReference>
<evidence type="ECO:0000313" key="7">
    <source>
        <dbReference type="EMBL" id="PTI51247.1"/>
    </source>
</evidence>
<feature type="transmembrane region" description="Helical" evidence="6">
    <location>
        <begin position="253"/>
        <end position="271"/>
    </location>
</feature>
<proteinExistence type="inferred from homology"/>
<dbReference type="Proteomes" id="UP000240717">
    <property type="component" value="Unassembled WGS sequence"/>
</dbReference>
<dbReference type="STRING" id="1194526.A284_09130"/>